<protein>
    <submittedName>
        <fullName evidence="1">Uncharacterized protein</fullName>
    </submittedName>
</protein>
<proteinExistence type="predicted"/>
<organism evidence="1">
    <name type="scientific">Eucalyptus grandis</name>
    <name type="common">Flooded gum</name>
    <dbReference type="NCBI Taxonomy" id="71139"/>
    <lineage>
        <taxon>Eukaryota</taxon>
        <taxon>Viridiplantae</taxon>
        <taxon>Streptophyta</taxon>
        <taxon>Embryophyta</taxon>
        <taxon>Tracheophyta</taxon>
        <taxon>Spermatophyta</taxon>
        <taxon>Magnoliopsida</taxon>
        <taxon>eudicotyledons</taxon>
        <taxon>Gunneridae</taxon>
        <taxon>Pentapetalae</taxon>
        <taxon>rosids</taxon>
        <taxon>malvids</taxon>
        <taxon>Myrtales</taxon>
        <taxon>Myrtaceae</taxon>
        <taxon>Myrtoideae</taxon>
        <taxon>Eucalypteae</taxon>
        <taxon>Eucalyptus</taxon>
    </lineage>
</organism>
<accession>A0A059A6F7</accession>
<dbReference type="InParanoid" id="A0A059A6F7"/>
<name>A0A059A6F7_EUCGR</name>
<dbReference type="AlphaFoldDB" id="A0A059A6F7"/>
<sequence length="128" mass="14571">MTNLLVAPPPLDLADDGCPTRVTLCRQCIGKSQTITWHQEEADRLTSKVKFGAHSTCPGYEGTREISCISEDRSKKCKFEEVHSYRNPIRYCVGKSGIIDFDFEFCLSYVPFLYYSSLDFESSTHNLK</sequence>
<reference evidence="1" key="1">
    <citation type="submission" date="2013-07" db="EMBL/GenBank/DDBJ databases">
        <title>The genome of Eucalyptus grandis.</title>
        <authorList>
            <person name="Schmutz J."/>
            <person name="Hayes R."/>
            <person name="Myburg A."/>
            <person name="Tuskan G."/>
            <person name="Grattapaglia D."/>
            <person name="Rokhsar D.S."/>
        </authorList>
    </citation>
    <scope>NUCLEOTIDE SEQUENCE</scope>
    <source>
        <tissue evidence="1">Leaf extractions</tissue>
    </source>
</reference>
<dbReference type="EMBL" id="KK198763">
    <property type="protein sequence ID" value="KCW49692.1"/>
    <property type="molecule type" value="Genomic_DNA"/>
</dbReference>
<dbReference type="Gramene" id="KCW49692">
    <property type="protein sequence ID" value="KCW49692"/>
    <property type="gene ID" value="EUGRSUZ_K03199"/>
</dbReference>
<gene>
    <name evidence="1" type="ORF">EUGRSUZ_K03199</name>
</gene>
<evidence type="ECO:0000313" key="1">
    <source>
        <dbReference type="EMBL" id="KCW49692.1"/>
    </source>
</evidence>